<keyword evidence="1" id="KW-0472">Membrane</keyword>
<dbReference type="Pfam" id="PF13490">
    <property type="entry name" value="zf-HC2"/>
    <property type="match status" value="1"/>
</dbReference>
<accession>A0AAF1BR13</accession>
<dbReference type="EMBL" id="CP136958">
    <property type="protein sequence ID" value="WOT01308.1"/>
    <property type="molecule type" value="Genomic_DNA"/>
</dbReference>
<dbReference type="AlphaFoldDB" id="A0AAF1BR13"/>
<evidence type="ECO:0000313" key="4">
    <source>
        <dbReference type="Proteomes" id="UP000234560"/>
    </source>
</evidence>
<dbReference type="InterPro" id="IPR027383">
    <property type="entry name" value="Znf_put"/>
</dbReference>
<feature type="transmembrane region" description="Helical" evidence="1">
    <location>
        <begin position="184"/>
        <end position="202"/>
    </location>
</feature>
<feature type="transmembrane region" description="Helical" evidence="1">
    <location>
        <begin position="154"/>
        <end position="172"/>
    </location>
</feature>
<dbReference type="Proteomes" id="UP000234560">
    <property type="component" value="Chromosome"/>
</dbReference>
<organism evidence="3 4">
    <name type="scientific">Corynebacterium pyruviciproducens</name>
    <dbReference type="NCBI Taxonomy" id="598660"/>
    <lineage>
        <taxon>Bacteria</taxon>
        <taxon>Bacillati</taxon>
        <taxon>Actinomycetota</taxon>
        <taxon>Actinomycetes</taxon>
        <taxon>Mycobacteriales</taxon>
        <taxon>Corynebacteriaceae</taxon>
        <taxon>Corynebacterium</taxon>
    </lineage>
</organism>
<keyword evidence="1" id="KW-0812">Transmembrane</keyword>
<evidence type="ECO:0000259" key="2">
    <source>
        <dbReference type="Pfam" id="PF13490"/>
    </source>
</evidence>
<reference evidence="3" key="2">
    <citation type="submission" date="2023-10" db="EMBL/GenBank/DDBJ databases">
        <authorList>
            <person name="Choi B."/>
        </authorList>
    </citation>
    <scope>NUCLEOTIDE SEQUENCE</scope>
    <source>
        <strain evidence="3">UMB0763</strain>
    </source>
</reference>
<feature type="domain" description="Putative zinc-finger" evidence="2">
    <location>
        <begin position="4"/>
        <end position="38"/>
    </location>
</feature>
<keyword evidence="1" id="KW-1133">Transmembrane helix</keyword>
<proteinExistence type="predicted"/>
<dbReference type="RefSeq" id="WP_016457004.1">
    <property type="nucleotide sequence ID" value="NZ_CP136958.1"/>
</dbReference>
<protein>
    <submittedName>
        <fullName evidence="3">Zf-HC2 domain-containing protein</fullName>
    </submittedName>
</protein>
<feature type="transmembrane region" description="Helical" evidence="1">
    <location>
        <begin position="84"/>
        <end position="107"/>
    </location>
</feature>
<gene>
    <name evidence="3" type="ORF">CYJ47_08445</name>
</gene>
<reference evidence="3" key="1">
    <citation type="submission" date="2017-12" db="EMBL/GenBank/DDBJ databases">
        <authorList>
            <person name="Thomas-White K."/>
            <person name="Wolfe A.J."/>
        </authorList>
    </citation>
    <scope>NUCLEOTIDE SEQUENCE</scope>
    <source>
        <strain evidence="3">UMB0763</strain>
    </source>
</reference>
<evidence type="ECO:0000313" key="3">
    <source>
        <dbReference type="EMBL" id="WOT01308.1"/>
    </source>
</evidence>
<name>A0AAF1BR13_9CORY</name>
<evidence type="ECO:0000256" key="1">
    <source>
        <dbReference type="SAM" id="Phobius"/>
    </source>
</evidence>
<feature type="transmembrane region" description="Helical" evidence="1">
    <location>
        <begin position="127"/>
        <end position="147"/>
    </location>
</feature>
<sequence length="223" mass="24581">MINCQDIQRAISARLDNEPADIDDTIIEAHLEGCAECRAYLDNARIMKAQFEHDDTEAPDLTDLILAGVGPQVRQAENRRATSLALARIALVLTGFVFVVWSVGTLVESTRLIEDDVFSVDPNVTKMVIQLAAARVALGFGLFFAAWKTRLVTGMLPIFATLWTFSFGFAARDVVLGTIATGDVVGLMILLCATLVLVWTWLSQDGRSFLFRAWQTANARPEF</sequence>
<dbReference type="KEGG" id="cpyr:CYJ47_08445"/>